<dbReference type="HOGENOM" id="CLU_000288_57_18_1"/>
<dbReference type="AlphaFoldDB" id="A0A074Y325"/>
<dbReference type="GeneID" id="25367877"/>
<proteinExistence type="predicted"/>
<feature type="repeat" description="WD" evidence="1">
    <location>
        <begin position="52"/>
        <end position="93"/>
    </location>
</feature>
<evidence type="ECO:0000256" key="1">
    <source>
        <dbReference type="PROSITE-ProRule" id="PRU00221"/>
    </source>
</evidence>
<dbReference type="InterPro" id="IPR015943">
    <property type="entry name" value="WD40/YVTN_repeat-like_dom_sf"/>
</dbReference>
<dbReference type="PROSITE" id="PS50082">
    <property type="entry name" value="WD_REPEATS_2"/>
    <property type="match status" value="1"/>
</dbReference>
<dbReference type="PROSITE" id="PS50294">
    <property type="entry name" value="WD_REPEATS_REGION"/>
    <property type="match status" value="1"/>
</dbReference>
<dbReference type="InParanoid" id="A0A074Y325"/>
<name>A0A074Y325_AURSE</name>
<dbReference type="InterPro" id="IPR001680">
    <property type="entry name" value="WD40_rpt"/>
</dbReference>
<dbReference type="PANTHER" id="PTHR19879:SF9">
    <property type="entry name" value="TRANSCRIPTION INITIATION FACTOR TFIID SUBUNIT 5"/>
    <property type="match status" value="1"/>
</dbReference>
<dbReference type="EMBL" id="KL584793">
    <property type="protein sequence ID" value="KEQ90354.1"/>
    <property type="molecule type" value="Genomic_DNA"/>
</dbReference>
<dbReference type="OrthoDB" id="538223at2759"/>
<dbReference type="InterPro" id="IPR036322">
    <property type="entry name" value="WD40_repeat_dom_sf"/>
</dbReference>
<gene>
    <name evidence="2" type="ORF">AUEXF2481DRAFT_45178</name>
</gene>
<evidence type="ECO:0000313" key="2">
    <source>
        <dbReference type="EMBL" id="KEQ90354.1"/>
    </source>
</evidence>
<accession>A0A074Y325</accession>
<dbReference type="Proteomes" id="UP000030641">
    <property type="component" value="Unassembled WGS sequence"/>
</dbReference>
<dbReference type="OMA" id="RIASESW"/>
<dbReference type="SMART" id="SM00320">
    <property type="entry name" value="WD40"/>
    <property type="match status" value="3"/>
</dbReference>
<evidence type="ECO:0000313" key="3">
    <source>
        <dbReference type="Proteomes" id="UP000030641"/>
    </source>
</evidence>
<dbReference type="STRING" id="1043005.A0A074Y325"/>
<protein>
    <submittedName>
        <fullName evidence="2">Uncharacterized protein</fullName>
    </submittedName>
</protein>
<reference evidence="2 3" key="1">
    <citation type="journal article" date="2014" name="BMC Genomics">
        <title>Genome sequencing of four Aureobasidium pullulans varieties: biotechnological potential, stress tolerance, and description of new species.</title>
        <authorList>
            <person name="Gostin Ar C."/>
            <person name="Ohm R.A."/>
            <person name="Kogej T."/>
            <person name="Sonjak S."/>
            <person name="Turk M."/>
            <person name="Zajc J."/>
            <person name="Zalar P."/>
            <person name="Grube M."/>
            <person name="Sun H."/>
            <person name="Han J."/>
            <person name="Sharma A."/>
            <person name="Chiniquy J."/>
            <person name="Ngan C.Y."/>
            <person name="Lipzen A."/>
            <person name="Barry K."/>
            <person name="Grigoriev I.V."/>
            <person name="Gunde-Cimerman N."/>
        </authorList>
    </citation>
    <scope>NUCLEOTIDE SEQUENCE [LARGE SCALE GENOMIC DNA]</scope>
    <source>
        <strain evidence="2 3">EXF-2481</strain>
    </source>
</reference>
<organism evidence="2 3">
    <name type="scientific">Aureobasidium subglaciale (strain EXF-2481)</name>
    <name type="common">Aureobasidium pullulans var. subglaciale</name>
    <dbReference type="NCBI Taxonomy" id="1043005"/>
    <lineage>
        <taxon>Eukaryota</taxon>
        <taxon>Fungi</taxon>
        <taxon>Dikarya</taxon>
        <taxon>Ascomycota</taxon>
        <taxon>Pezizomycotina</taxon>
        <taxon>Dothideomycetes</taxon>
        <taxon>Dothideomycetidae</taxon>
        <taxon>Dothideales</taxon>
        <taxon>Saccotheciaceae</taxon>
        <taxon>Aureobasidium</taxon>
    </lineage>
</organism>
<keyword evidence="3" id="KW-1185">Reference proteome</keyword>
<keyword evidence="1" id="KW-0853">WD repeat</keyword>
<dbReference type="Pfam" id="PF00400">
    <property type="entry name" value="WD40"/>
    <property type="match status" value="3"/>
</dbReference>
<dbReference type="Gene3D" id="2.130.10.10">
    <property type="entry name" value="YVTN repeat-like/Quinoprotein amine dehydrogenase"/>
    <property type="match status" value="1"/>
</dbReference>
<dbReference type="SUPFAM" id="SSF50978">
    <property type="entry name" value="WD40 repeat-like"/>
    <property type="match status" value="1"/>
</dbReference>
<dbReference type="PANTHER" id="PTHR19879">
    <property type="entry name" value="TRANSCRIPTION INITIATION FACTOR TFIID"/>
    <property type="match status" value="1"/>
</dbReference>
<sequence length="182" mass="19855">MPTSATLLRTLKSHCEEVGHFKLSPNAQLLASADNRDLRLRDVTTGGLVFATDAHGELIFNIAFSPDSKRIATVGSEGYARIWNTDSAQEQCALSVDGEPMLALAFSPDGKLLATASEVVRLWNPDTGLLLHTRLGPGDHNFLSPEAVWHRDEYPNEIGQVRFSPDGQTLVSTCHSTNTTRL</sequence>
<dbReference type="RefSeq" id="XP_013338827.1">
    <property type="nucleotide sequence ID" value="XM_013483373.1"/>
</dbReference>